<dbReference type="Gene3D" id="1.20.5.4130">
    <property type="match status" value="1"/>
</dbReference>
<keyword evidence="3" id="KW-0433">Leucine-rich repeat</keyword>
<dbReference type="InterPro" id="IPR038005">
    <property type="entry name" value="RX-like_CC"/>
</dbReference>
<dbReference type="InterPro" id="IPR027417">
    <property type="entry name" value="P-loop_NTPase"/>
</dbReference>
<dbReference type="Gene3D" id="1.10.8.430">
    <property type="entry name" value="Helical domain of apoptotic protease-activating factors"/>
    <property type="match status" value="1"/>
</dbReference>
<dbReference type="Pfam" id="PF18052">
    <property type="entry name" value="Rx_N"/>
    <property type="match status" value="1"/>
</dbReference>
<proteinExistence type="inferred from homology"/>
<dbReference type="InterPro" id="IPR055414">
    <property type="entry name" value="LRR_R13L4/SHOC2-like"/>
</dbReference>
<dbReference type="GO" id="GO:0043565">
    <property type="term" value="F:sequence-specific DNA binding"/>
    <property type="evidence" value="ECO:0007669"/>
    <property type="project" value="InterPro"/>
</dbReference>
<evidence type="ECO:0000256" key="6">
    <source>
        <dbReference type="ARBA" id="ARBA00022821"/>
    </source>
</evidence>
<dbReference type="GO" id="GO:0002758">
    <property type="term" value="P:innate immune response-activating signaling pathway"/>
    <property type="evidence" value="ECO:0007669"/>
    <property type="project" value="UniProtKB-ARBA"/>
</dbReference>
<dbReference type="Pfam" id="PF23559">
    <property type="entry name" value="WHD_DRP"/>
    <property type="match status" value="1"/>
</dbReference>
<dbReference type="InterPro" id="IPR042197">
    <property type="entry name" value="Apaf_helical"/>
</dbReference>
<dbReference type="CDD" id="cd14798">
    <property type="entry name" value="RX-CC_like"/>
    <property type="match status" value="1"/>
</dbReference>
<dbReference type="InterPro" id="IPR036388">
    <property type="entry name" value="WH-like_DNA-bd_sf"/>
</dbReference>
<evidence type="ECO:0000256" key="7">
    <source>
        <dbReference type="ARBA" id="ARBA00023015"/>
    </source>
</evidence>
<evidence type="ECO:0000256" key="9">
    <source>
        <dbReference type="ARBA" id="ARBA00023125"/>
    </source>
</evidence>
<evidence type="ECO:0000256" key="11">
    <source>
        <dbReference type="ARBA" id="ARBA00023242"/>
    </source>
</evidence>
<protein>
    <submittedName>
        <fullName evidence="12">Disease resistance protein RPM1</fullName>
    </submittedName>
</protein>
<keyword evidence="7" id="KW-0805">Transcription regulation</keyword>
<evidence type="ECO:0000313" key="12">
    <source>
        <dbReference type="EnsemblPlants" id="EMT03342"/>
    </source>
</evidence>
<accession>N1QTE8</accession>
<dbReference type="InterPro" id="IPR044974">
    <property type="entry name" value="Disease_R_plants"/>
</dbReference>
<dbReference type="InterPro" id="IPR002182">
    <property type="entry name" value="NB-ARC"/>
</dbReference>
<dbReference type="Gene3D" id="1.10.10.10">
    <property type="entry name" value="Winged helix-like DNA-binding domain superfamily/Winged helix DNA-binding domain"/>
    <property type="match status" value="1"/>
</dbReference>
<dbReference type="SMART" id="SM00774">
    <property type="entry name" value="WRKY"/>
    <property type="match status" value="1"/>
</dbReference>
<dbReference type="SUPFAM" id="SSF118290">
    <property type="entry name" value="WRKY DNA-binding domain"/>
    <property type="match status" value="1"/>
</dbReference>
<dbReference type="PANTHER" id="PTHR23155:SF906">
    <property type="entry name" value="OS08G0205100 PROTEIN"/>
    <property type="match status" value="1"/>
</dbReference>
<evidence type="ECO:0000256" key="1">
    <source>
        <dbReference type="ARBA" id="ARBA00004123"/>
    </source>
</evidence>
<organism evidence="12">
    <name type="scientific">Aegilops tauschii</name>
    <name type="common">Tausch's goatgrass</name>
    <name type="synonym">Aegilops squarrosa</name>
    <dbReference type="NCBI Taxonomy" id="37682"/>
    <lineage>
        <taxon>Eukaryota</taxon>
        <taxon>Viridiplantae</taxon>
        <taxon>Streptophyta</taxon>
        <taxon>Embryophyta</taxon>
        <taxon>Tracheophyta</taxon>
        <taxon>Spermatophyta</taxon>
        <taxon>Magnoliopsida</taxon>
        <taxon>Liliopsida</taxon>
        <taxon>Poales</taxon>
        <taxon>Poaceae</taxon>
        <taxon>BOP clade</taxon>
        <taxon>Pooideae</taxon>
        <taxon>Triticodae</taxon>
        <taxon>Triticeae</taxon>
        <taxon>Triticinae</taxon>
        <taxon>Aegilops</taxon>
    </lineage>
</organism>
<keyword evidence="10" id="KW-0804">Transcription</keyword>
<dbReference type="EnsemblPlants" id="EMT03342">
    <property type="protein sequence ID" value="EMT03342"/>
    <property type="gene ID" value="F775_33053"/>
</dbReference>
<dbReference type="AlphaFoldDB" id="N1QTE8"/>
<name>N1QTE8_AEGTA</name>
<evidence type="ECO:0000256" key="8">
    <source>
        <dbReference type="ARBA" id="ARBA00023054"/>
    </source>
</evidence>
<dbReference type="Pfam" id="PF00931">
    <property type="entry name" value="NB-ARC"/>
    <property type="match status" value="1"/>
</dbReference>
<evidence type="ECO:0000256" key="3">
    <source>
        <dbReference type="ARBA" id="ARBA00022614"/>
    </source>
</evidence>
<dbReference type="InterPro" id="IPR003657">
    <property type="entry name" value="WRKY_dom"/>
</dbReference>
<evidence type="ECO:0000256" key="2">
    <source>
        <dbReference type="ARBA" id="ARBA00008894"/>
    </source>
</evidence>
<comment type="subcellular location">
    <subcellularLocation>
        <location evidence="1">Nucleus</location>
    </subcellularLocation>
</comment>
<dbReference type="InterPro" id="IPR032675">
    <property type="entry name" value="LRR_dom_sf"/>
</dbReference>
<dbReference type="Gene3D" id="2.20.25.80">
    <property type="entry name" value="WRKY domain"/>
    <property type="match status" value="1"/>
</dbReference>
<dbReference type="Gene3D" id="3.80.10.10">
    <property type="entry name" value="Ribonuclease Inhibitor"/>
    <property type="match status" value="1"/>
</dbReference>
<reference evidence="12" key="1">
    <citation type="submission" date="2015-06" db="UniProtKB">
        <authorList>
            <consortium name="EnsemblPlants"/>
        </authorList>
    </citation>
    <scope>IDENTIFICATION</scope>
</reference>
<dbReference type="FunFam" id="1.10.10.10:FF:000322">
    <property type="entry name" value="Probable disease resistance protein At1g63360"/>
    <property type="match status" value="1"/>
</dbReference>
<dbReference type="Pfam" id="PF23598">
    <property type="entry name" value="LRR_14"/>
    <property type="match status" value="1"/>
</dbReference>
<dbReference type="Pfam" id="PF03106">
    <property type="entry name" value="WRKY"/>
    <property type="match status" value="1"/>
</dbReference>
<keyword evidence="4" id="KW-0677">Repeat</keyword>
<evidence type="ECO:0000256" key="5">
    <source>
        <dbReference type="ARBA" id="ARBA00022741"/>
    </source>
</evidence>
<dbReference type="InterPro" id="IPR058922">
    <property type="entry name" value="WHD_DRP"/>
</dbReference>
<dbReference type="FunFam" id="3.40.50.300:FF:001091">
    <property type="entry name" value="Probable disease resistance protein At1g61300"/>
    <property type="match status" value="1"/>
</dbReference>
<dbReference type="PRINTS" id="PR00364">
    <property type="entry name" value="DISEASERSIST"/>
</dbReference>
<dbReference type="ExpressionAtlas" id="N1QTE8">
    <property type="expression patterns" value="baseline"/>
</dbReference>
<dbReference type="GO" id="GO:0009626">
    <property type="term" value="P:plant-type hypersensitive response"/>
    <property type="evidence" value="ECO:0007669"/>
    <property type="project" value="UniProtKB-ARBA"/>
</dbReference>
<evidence type="ECO:0000256" key="4">
    <source>
        <dbReference type="ARBA" id="ARBA00022737"/>
    </source>
</evidence>
<dbReference type="GO" id="GO:0005634">
    <property type="term" value="C:nucleus"/>
    <property type="evidence" value="ECO:0007669"/>
    <property type="project" value="UniProtKB-SubCell"/>
</dbReference>
<comment type="similarity">
    <text evidence="2">Belongs to the disease resistance NB-LRR family.</text>
</comment>
<keyword evidence="9" id="KW-0238">DNA-binding</keyword>
<dbReference type="Gene3D" id="3.40.50.300">
    <property type="entry name" value="P-loop containing nucleotide triphosphate hydrolases"/>
    <property type="match status" value="1"/>
</dbReference>
<keyword evidence="11" id="KW-0539">Nucleus</keyword>
<dbReference type="GO" id="GO:0003700">
    <property type="term" value="F:DNA-binding transcription factor activity"/>
    <property type="evidence" value="ECO:0007669"/>
    <property type="project" value="InterPro"/>
</dbReference>
<keyword evidence="8" id="KW-0175">Coiled coil</keyword>
<dbReference type="PANTHER" id="PTHR23155">
    <property type="entry name" value="DISEASE RESISTANCE PROTEIN RP"/>
    <property type="match status" value="1"/>
</dbReference>
<dbReference type="SUPFAM" id="SSF52058">
    <property type="entry name" value="L domain-like"/>
    <property type="match status" value="1"/>
</dbReference>
<evidence type="ECO:0000256" key="10">
    <source>
        <dbReference type="ARBA" id="ARBA00023163"/>
    </source>
</evidence>
<dbReference type="InterPro" id="IPR041118">
    <property type="entry name" value="Rx_N"/>
</dbReference>
<dbReference type="InterPro" id="IPR036576">
    <property type="entry name" value="WRKY_dom_sf"/>
</dbReference>
<keyword evidence="5" id="KW-0547">Nucleotide-binding</keyword>
<dbReference type="GO" id="GO:0042742">
    <property type="term" value="P:defense response to bacterium"/>
    <property type="evidence" value="ECO:0007669"/>
    <property type="project" value="UniProtKB-ARBA"/>
</dbReference>
<dbReference type="GO" id="GO:0043531">
    <property type="term" value="F:ADP binding"/>
    <property type="evidence" value="ECO:0007669"/>
    <property type="project" value="InterPro"/>
</dbReference>
<sequence length="1041" mass="118254">MWRLMNPWICSRRRKKKEKGKFNTGSVAGSMEAAVVSVSHGAIGFVIAKLGDLLAGKYKLLKQAKGKIMFLKAELESMPAFLERMSEAEEEPDKQAKCWANEVRDLSYDIEDSVDEFMLLVEGESNGESHGFKGFIHRSMNLLTTMNTRQKVAKEFQGLKSRVMEVSERRMRYKIDDAVSKPNNTTIDIRMLALYADTSGLVGIDGLRDELIHLMVGEEGVSAQQRKVLSIVGFGGLGKTTLANQIYHRLKWQYECQAFVSVSQKPNIRMILRRMLSQVGYVALEGTNMEIWAEDELISALRQFLMDKRYLIVIDDIWDETTWNVIRCALPKNLDGSMIITTTRINTVARACCCNQHDYVYKMKSLSNEDSRKLFFNRVFGSEEACPLYLEEVSAQILKRCAGLPLAIVTISSLLASEQNTLKENWVHIKNSLGPNFEVNPTLEGMRQILSLSYINLPHYLKTCMLYLGMYPEDYIIWKNDLVRQWIAQGFVSKVHGQYPEAIAEGYFNELVNRGIIQPVDTDHNNEVLSCKVHDMILDLIVHKCRDENFIIATHDIQAMIGLSGKVRRLSLYLDGIIDGTILETAQLSQVRALARFGTSAYAPPLLKFNHLRVLTLEFTSGNHGSEIPDLTGISHLFHLRYLKIKADGEIVLPRKIRGLEQLETLELGACPLEVPQDVIHLRRLQHLIIPSGINLPDGIGNMKSVCTLQEFDVGLNSIDNIRGLGELTNLRNLRICYYMDELHDRKTTQRLDVLRCSLEKLCNLRYLHTDSNINSIYALSSHVSLCLLRRLHMLCMFPMVPKWIGELHNLIDLDLRVEVLEDDIVILAQLQSLNHLKLHVEGTCEAKEKVVICGIGFPILKHFRLSCIRISQLTFEAGAMPSLEKLEVRLNFLYGGAPMGIEYLLGLKEILVIVGGYGAEGSTTRAAVSALREAINMRSSRPTADITCVDNSMFFGLLSLSSDGFNWRKFGQKTIHDSKFRRDYYRCAHYRSHKCPVIKHMQRTDADPLLFQVVYRHEHTCTTQSMFPLPQPGNEEIVDR</sequence>
<dbReference type="SUPFAM" id="SSF52540">
    <property type="entry name" value="P-loop containing nucleoside triphosphate hydrolases"/>
    <property type="match status" value="1"/>
</dbReference>
<dbReference type="PROSITE" id="PS50811">
    <property type="entry name" value="WRKY"/>
    <property type="match status" value="1"/>
</dbReference>
<keyword evidence="6" id="KW-0611">Plant defense</keyword>